<dbReference type="PIRSF" id="PIRSF006593">
    <property type="entry name" value="UCP006593"/>
    <property type="match status" value="1"/>
</dbReference>
<dbReference type="Gene3D" id="3.40.50.10880">
    <property type="entry name" value="Uncharacterised protein PF01937, DUF89, domain 3"/>
    <property type="match status" value="1"/>
</dbReference>
<protein>
    <recommendedName>
        <fullName evidence="1">Damage-control phosphatase ARMT1-like metal-binding domain-containing protein</fullName>
    </recommendedName>
</protein>
<dbReference type="InterPro" id="IPR002791">
    <property type="entry name" value="ARMT1-like_metal-bd"/>
</dbReference>
<dbReference type="RefSeq" id="WP_013337327.1">
    <property type="nucleotide sequence ID" value="NC_014537.1"/>
</dbReference>
<evidence type="ECO:0000313" key="3">
    <source>
        <dbReference type="Proteomes" id="UP000006681"/>
    </source>
</evidence>
<dbReference type="Proteomes" id="UP000006681">
    <property type="component" value="Chromosome"/>
</dbReference>
<reference evidence="3" key="2">
    <citation type="journal article" date="2010" name="Stand. Genomic Sci.">
        <title>Complete genome sequence of Vulcanisaeta distributa type strain (IC-017T).</title>
        <authorList>
            <person name="Mavromatis K."/>
            <person name="Sikorski J."/>
            <person name="Pabst E."/>
            <person name="Teshima H."/>
            <person name="Lapidus A."/>
            <person name="Lucas S."/>
            <person name="Nolan M."/>
            <person name="Glavina Del Rio T."/>
            <person name="Cheng J."/>
            <person name="Bruce D."/>
            <person name="Goodwin L."/>
            <person name="Pitluck S."/>
            <person name="Liolios K."/>
            <person name="Ivanova N."/>
            <person name="Mikhailova N."/>
            <person name="Pati A."/>
            <person name="Chen A."/>
            <person name="Palaniappan K."/>
            <person name="Land M."/>
            <person name="Hauser L."/>
            <person name="Chang Y."/>
            <person name="Jeffries C."/>
            <person name="Rohde M."/>
            <person name="Spring S."/>
            <person name="Goker M."/>
            <person name="Wirth R."/>
            <person name="Woyke T."/>
            <person name="Bristow J."/>
            <person name="Eisen J."/>
            <person name="Markowitz V."/>
            <person name="Hugenholtz P."/>
            <person name="Klenk H."/>
            <person name="Kyrpides N."/>
        </authorList>
    </citation>
    <scope>NUCLEOTIDE SEQUENCE [LARGE SCALE GENOMIC DNA]</scope>
    <source>
        <strain evidence="3">DSM 14429 / JCM 11212 / NBRC 100878 / IC-017</strain>
    </source>
</reference>
<dbReference type="InterPro" id="IPR036075">
    <property type="entry name" value="ARMT-1-like_metal-bd_sf"/>
</dbReference>
<dbReference type="eggNOG" id="arCOG04410">
    <property type="taxonomic scope" value="Archaea"/>
</dbReference>
<feature type="domain" description="Damage-control phosphatase ARMT1-like metal-binding" evidence="1">
    <location>
        <begin position="60"/>
        <end position="273"/>
    </location>
</feature>
<evidence type="ECO:0000313" key="2">
    <source>
        <dbReference type="EMBL" id="ADN51602.1"/>
    </source>
</evidence>
<keyword evidence="3" id="KW-1185">Reference proteome</keyword>
<dbReference type="EMBL" id="CP002100">
    <property type="protein sequence ID" value="ADN51602.1"/>
    <property type="molecule type" value="Genomic_DNA"/>
</dbReference>
<dbReference type="SUPFAM" id="SSF111321">
    <property type="entry name" value="AF1104-like"/>
    <property type="match status" value="1"/>
</dbReference>
<dbReference type="OrthoDB" id="359165at2157"/>
<proteinExistence type="predicted"/>
<sequence length="289" mass="32761">MRSSWYVSASDCLLCVLESRFSELKKLGINDATSFIDLGRTVMNLAPLGRATVFIESFNSMTRMLSNMLSNNDPHTDEKLMLERVAGELISGLRLGDDVIDYVKLAASANSVDVPMRGYNFSVKDFVRNILEEPAWLDTDPASLRNRLNHVGSIAYLVDNAGEFQFDLLLIRKLVSMGIKVVVYARSRPYEVDVTYDYIINLARNFEARALPGNYSAFWYDDVVRELMNYDLVISKGLDNLETFMEKRPGLNNVLFLFRAKCPLIARLFNVDSNKPVILMGTERLRTPA</sequence>
<dbReference type="HOGENOM" id="CLU_071520_1_0_2"/>
<reference evidence="2 3" key="1">
    <citation type="journal article" date="2010" name="Stand. Genomic Sci.">
        <title>Complete genome sequence of Vulcanisaeta distributa type strain (IC-017).</title>
        <authorList>
            <person name="Mavromatis K."/>
            <person name="Sikorski J."/>
            <person name="Pabst E."/>
            <person name="Teshima H."/>
            <person name="Lapidus A."/>
            <person name="Lucas S."/>
            <person name="Nolan M."/>
            <person name="Glavina Del Rio T."/>
            <person name="Cheng J.F."/>
            <person name="Bruce D."/>
            <person name="Goodwin L."/>
            <person name="Pitluck S."/>
            <person name="Liolios K."/>
            <person name="Ivanova N."/>
            <person name="Mikhailova N."/>
            <person name="Pati A."/>
            <person name="Chen A."/>
            <person name="Palaniappan K."/>
            <person name="Land M."/>
            <person name="Hauser L."/>
            <person name="Chang Y.J."/>
            <person name="Jeffries C.D."/>
            <person name="Rohde M."/>
            <person name="Spring S."/>
            <person name="Goker M."/>
            <person name="Wirth R."/>
            <person name="Woyke T."/>
            <person name="Bristow J."/>
            <person name="Eisen J.A."/>
            <person name="Markowitz V."/>
            <person name="Hugenholtz P."/>
            <person name="Klenk H.P."/>
            <person name="Kyrpides N.C."/>
        </authorList>
    </citation>
    <scope>NUCLEOTIDE SEQUENCE [LARGE SCALE GENOMIC DNA]</scope>
    <source>
        <strain evidence="3">DSM 14429 / JCM 11212 / NBRC 100878 / IC-017</strain>
    </source>
</reference>
<name>E1QQB5_VULDI</name>
<organism evidence="2 3">
    <name type="scientific">Vulcanisaeta distributa (strain DSM 14429 / JCM 11212 / NBRC 100878 / IC-017)</name>
    <dbReference type="NCBI Taxonomy" id="572478"/>
    <lineage>
        <taxon>Archaea</taxon>
        <taxon>Thermoproteota</taxon>
        <taxon>Thermoprotei</taxon>
        <taxon>Thermoproteales</taxon>
        <taxon>Thermoproteaceae</taxon>
        <taxon>Vulcanisaeta</taxon>
    </lineage>
</organism>
<dbReference type="InterPro" id="IPR014444">
    <property type="entry name" value="PH1575-like"/>
</dbReference>
<gene>
    <name evidence="2" type="ordered locus">Vdis_2234</name>
</gene>
<dbReference type="AlphaFoldDB" id="E1QQB5"/>
<dbReference type="GeneID" id="9753188"/>
<dbReference type="Pfam" id="PF01937">
    <property type="entry name" value="ARMT1-like_dom"/>
    <property type="match status" value="1"/>
</dbReference>
<dbReference type="STRING" id="572478.Vdis_2234"/>
<evidence type="ECO:0000259" key="1">
    <source>
        <dbReference type="Pfam" id="PF01937"/>
    </source>
</evidence>
<accession>E1QQB5</accession>
<dbReference type="KEGG" id="vdi:Vdis_2234"/>